<evidence type="ECO:0000256" key="1">
    <source>
        <dbReference type="ARBA" id="ARBA00004123"/>
    </source>
</evidence>
<evidence type="ECO:0000256" key="4">
    <source>
        <dbReference type="PROSITE-ProRule" id="PRU00357"/>
    </source>
</evidence>
<dbReference type="Pfam" id="PF06203">
    <property type="entry name" value="CCT"/>
    <property type="match status" value="1"/>
</dbReference>
<evidence type="ECO:0000256" key="2">
    <source>
        <dbReference type="ARBA" id="ARBA00022737"/>
    </source>
</evidence>
<evidence type="ECO:0000256" key="3">
    <source>
        <dbReference type="ARBA" id="ARBA00023242"/>
    </source>
</evidence>
<evidence type="ECO:0000259" key="5">
    <source>
        <dbReference type="PROSITE" id="PS51017"/>
    </source>
</evidence>
<accession>A0AA88U3A9</accession>
<evidence type="ECO:0000313" key="6">
    <source>
        <dbReference type="EMBL" id="KAK2968790.1"/>
    </source>
</evidence>
<dbReference type="PROSITE" id="PS51017">
    <property type="entry name" value="CCT"/>
    <property type="match status" value="1"/>
</dbReference>
<reference evidence="6" key="1">
    <citation type="submission" date="2022-12" db="EMBL/GenBank/DDBJ databases">
        <title>Draft genome assemblies for two species of Escallonia (Escalloniales).</title>
        <authorList>
            <person name="Chanderbali A."/>
            <person name="Dervinis C."/>
            <person name="Anghel I."/>
            <person name="Soltis D."/>
            <person name="Soltis P."/>
            <person name="Zapata F."/>
        </authorList>
    </citation>
    <scope>NUCLEOTIDE SEQUENCE</scope>
    <source>
        <strain evidence="6">UCBG92.1500</strain>
        <tissue evidence="6">Leaf</tissue>
    </source>
</reference>
<dbReference type="Proteomes" id="UP001187471">
    <property type="component" value="Unassembled WGS sequence"/>
</dbReference>
<evidence type="ECO:0000313" key="7">
    <source>
        <dbReference type="Proteomes" id="UP001187471"/>
    </source>
</evidence>
<dbReference type="InterPro" id="IPR010402">
    <property type="entry name" value="CCT_domain"/>
</dbReference>
<dbReference type="PANTHER" id="PTHR31717:SF45">
    <property type="entry name" value="ZINC FINGER PROTEIN CONSTANS-LIKE 14-RELATED"/>
    <property type="match status" value="1"/>
</dbReference>
<dbReference type="AlphaFoldDB" id="A0AA88U3A9"/>
<dbReference type="PANTHER" id="PTHR31717">
    <property type="entry name" value="ZINC FINGER PROTEIN CONSTANS-LIKE 10"/>
    <property type="match status" value="1"/>
</dbReference>
<keyword evidence="7" id="KW-1185">Reference proteome</keyword>
<sequence length="170" mass="19137">MNGASELASVDDNKSRAPRAQIRDFPIEFAIVIRCSGNGISTRENDVAQGCHFQMTADDDDRPMDVPPLEPQLVEPNTSSCTRNLEVMERPLLAGHTPSEAPVTFTADHDMELLAKNRGNAMLRYKEKKKFRRYDKLIRYASRKARAESRKRVKGRFVKATEIPDIGTSS</sequence>
<gene>
    <name evidence="6" type="ORF">RJ640_028183</name>
</gene>
<name>A0AA88U3A9_9ASTE</name>
<keyword evidence="3 4" id="KW-0539">Nucleus</keyword>
<keyword evidence="2" id="KW-0677">Repeat</keyword>
<organism evidence="6 7">
    <name type="scientific">Escallonia rubra</name>
    <dbReference type="NCBI Taxonomy" id="112253"/>
    <lineage>
        <taxon>Eukaryota</taxon>
        <taxon>Viridiplantae</taxon>
        <taxon>Streptophyta</taxon>
        <taxon>Embryophyta</taxon>
        <taxon>Tracheophyta</taxon>
        <taxon>Spermatophyta</taxon>
        <taxon>Magnoliopsida</taxon>
        <taxon>eudicotyledons</taxon>
        <taxon>Gunneridae</taxon>
        <taxon>Pentapetalae</taxon>
        <taxon>asterids</taxon>
        <taxon>campanulids</taxon>
        <taxon>Escalloniales</taxon>
        <taxon>Escalloniaceae</taxon>
        <taxon>Escallonia</taxon>
    </lineage>
</organism>
<comment type="caution">
    <text evidence="6">The sequence shown here is derived from an EMBL/GenBank/DDBJ whole genome shotgun (WGS) entry which is preliminary data.</text>
</comment>
<proteinExistence type="predicted"/>
<protein>
    <recommendedName>
        <fullName evidence="5">CCT domain-containing protein</fullName>
    </recommendedName>
</protein>
<dbReference type="GO" id="GO:0005634">
    <property type="term" value="C:nucleus"/>
    <property type="evidence" value="ECO:0007669"/>
    <property type="project" value="UniProtKB-SubCell"/>
</dbReference>
<dbReference type="EMBL" id="JAVXUO010002884">
    <property type="protein sequence ID" value="KAK2968790.1"/>
    <property type="molecule type" value="Genomic_DNA"/>
</dbReference>
<feature type="domain" description="CCT" evidence="5">
    <location>
        <begin position="118"/>
        <end position="160"/>
    </location>
</feature>
<comment type="subcellular location">
    <subcellularLocation>
        <location evidence="1 4">Nucleus</location>
    </subcellularLocation>
</comment>